<evidence type="ECO:0008006" key="4">
    <source>
        <dbReference type="Google" id="ProtNLM"/>
    </source>
</evidence>
<reference evidence="2 3" key="1">
    <citation type="submission" date="2018-01" db="EMBL/GenBank/DDBJ databases">
        <title>Genome sequence of the PGP bacterium Paenibacillus illinoisensis E3.</title>
        <authorList>
            <person name="Rolli E."/>
            <person name="Marasco R."/>
            <person name="Bessem C."/>
            <person name="Michoud G."/>
            <person name="Gaiarsa S."/>
            <person name="Borin S."/>
            <person name="Daffonchio D."/>
        </authorList>
    </citation>
    <scope>NUCLEOTIDE SEQUENCE [LARGE SCALE GENOMIC DNA]</scope>
    <source>
        <strain evidence="2 3">E3</strain>
    </source>
</reference>
<gene>
    <name evidence="2" type="ORF">PIL02S_00504</name>
</gene>
<dbReference type="AlphaFoldDB" id="A0A2W0CFB6"/>
<keyword evidence="1" id="KW-0812">Transmembrane</keyword>
<feature type="transmembrane region" description="Helical" evidence="1">
    <location>
        <begin position="33"/>
        <end position="51"/>
    </location>
</feature>
<sequence length="58" mass="6465">MYLLALIILFTTGLVSIIDILFGIKGMGEGIRIFVATSQALFFLSILFLVTKMPTRKK</sequence>
<evidence type="ECO:0000256" key="1">
    <source>
        <dbReference type="SAM" id="Phobius"/>
    </source>
</evidence>
<dbReference type="EMBL" id="PRLG01000003">
    <property type="protein sequence ID" value="PYY30957.1"/>
    <property type="molecule type" value="Genomic_DNA"/>
</dbReference>
<dbReference type="Proteomes" id="UP000247459">
    <property type="component" value="Unassembled WGS sequence"/>
</dbReference>
<keyword evidence="1" id="KW-1133">Transmembrane helix</keyword>
<evidence type="ECO:0000313" key="2">
    <source>
        <dbReference type="EMBL" id="PYY30957.1"/>
    </source>
</evidence>
<protein>
    <recommendedName>
        <fullName evidence="4">DUF1328 domain-containing protein</fullName>
    </recommendedName>
</protein>
<keyword evidence="1" id="KW-0472">Membrane</keyword>
<organism evidence="2 3">
    <name type="scientific">Paenibacillus illinoisensis</name>
    <dbReference type="NCBI Taxonomy" id="59845"/>
    <lineage>
        <taxon>Bacteria</taxon>
        <taxon>Bacillati</taxon>
        <taxon>Bacillota</taxon>
        <taxon>Bacilli</taxon>
        <taxon>Bacillales</taxon>
        <taxon>Paenibacillaceae</taxon>
        <taxon>Paenibacillus</taxon>
    </lineage>
</organism>
<accession>A0A2W0CFB6</accession>
<proteinExistence type="predicted"/>
<evidence type="ECO:0000313" key="3">
    <source>
        <dbReference type="Proteomes" id="UP000247459"/>
    </source>
</evidence>
<name>A0A2W0CFB6_9BACL</name>
<comment type="caution">
    <text evidence="2">The sequence shown here is derived from an EMBL/GenBank/DDBJ whole genome shotgun (WGS) entry which is preliminary data.</text>
</comment>